<organism evidence="8 9">
    <name type="scientific">Plectus sambesii</name>
    <dbReference type="NCBI Taxonomy" id="2011161"/>
    <lineage>
        <taxon>Eukaryota</taxon>
        <taxon>Metazoa</taxon>
        <taxon>Ecdysozoa</taxon>
        <taxon>Nematoda</taxon>
        <taxon>Chromadorea</taxon>
        <taxon>Plectida</taxon>
        <taxon>Plectina</taxon>
        <taxon>Plectoidea</taxon>
        <taxon>Plectidae</taxon>
        <taxon>Plectus</taxon>
    </lineage>
</organism>
<keyword evidence="8" id="KW-1185">Reference proteome</keyword>
<dbReference type="Pfam" id="PF07808">
    <property type="entry name" value="RED_N"/>
    <property type="match status" value="1"/>
</dbReference>
<evidence type="ECO:0000313" key="9">
    <source>
        <dbReference type="WBParaSite" id="PSAMB.scaffold271size59940.g4258.t1"/>
    </source>
</evidence>
<evidence type="ECO:0000259" key="7">
    <source>
        <dbReference type="Pfam" id="PF07808"/>
    </source>
</evidence>
<evidence type="ECO:0000256" key="1">
    <source>
        <dbReference type="ARBA" id="ARBA00004123"/>
    </source>
</evidence>
<dbReference type="AlphaFoldDB" id="A0A914VZK1"/>
<feature type="compositionally biased region" description="Basic and acidic residues" evidence="5">
    <location>
        <begin position="225"/>
        <end position="243"/>
    </location>
</feature>
<evidence type="ECO:0000256" key="2">
    <source>
        <dbReference type="ARBA" id="ARBA00006660"/>
    </source>
</evidence>
<dbReference type="PANTHER" id="PTHR12765">
    <property type="entry name" value="RED PROTEIN IK FACTOR CYTOKINE IK"/>
    <property type="match status" value="1"/>
</dbReference>
<comment type="similarity">
    <text evidence="2">Belongs to the RED family.</text>
</comment>
<evidence type="ECO:0000256" key="5">
    <source>
        <dbReference type="SAM" id="MobiDB-lite"/>
    </source>
</evidence>
<evidence type="ECO:0000313" key="8">
    <source>
        <dbReference type="Proteomes" id="UP000887566"/>
    </source>
</evidence>
<accession>A0A914VZK1</accession>
<feature type="domain" description="RED-like N-terminal" evidence="7">
    <location>
        <begin position="6"/>
        <end position="111"/>
    </location>
</feature>
<feature type="region of interest" description="Disordered" evidence="5">
    <location>
        <begin position="134"/>
        <end position="272"/>
    </location>
</feature>
<keyword evidence="3" id="KW-0677">Repeat</keyword>
<name>A0A914VZK1_9BILA</name>
<feature type="compositionally biased region" description="Basic and acidic residues" evidence="5">
    <location>
        <begin position="149"/>
        <end position="188"/>
    </location>
</feature>
<feature type="domain" description="Protein RED C-terminal" evidence="6">
    <location>
        <begin position="279"/>
        <end position="391"/>
    </location>
</feature>
<dbReference type="WBParaSite" id="PSAMB.scaffold271size59940.g4258.t1">
    <property type="protein sequence ID" value="PSAMB.scaffold271size59940.g4258.t1"/>
    <property type="gene ID" value="PSAMB.scaffold271size59940.g4258"/>
</dbReference>
<protein>
    <submittedName>
        <fullName evidence="9">Protein Red</fullName>
    </submittedName>
</protein>
<feature type="compositionally biased region" description="Basic and acidic residues" evidence="5">
    <location>
        <begin position="197"/>
        <end position="215"/>
    </location>
</feature>
<feature type="region of interest" description="Disordered" evidence="5">
    <location>
        <begin position="341"/>
        <end position="398"/>
    </location>
</feature>
<dbReference type="GO" id="GO:0005634">
    <property type="term" value="C:nucleus"/>
    <property type="evidence" value="ECO:0007669"/>
    <property type="project" value="UniProtKB-SubCell"/>
</dbReference>
<sequence length="398" mass="45543">MEAVYQSVKEEREETEANMKAPLARNIYRLLFKDEPPKTNDLFAPRRMAYVIELDDEYAESDIPTTLLRSKQDCPIDDTTANLSTNDMVIQKLTQVLSYLRADTKRKKKDKPEVESEDLLKHVNRSIFDDAGEYVPNVKSEGGSKKGKAHETYFEKPEASSSSSRKDRERPHDKDHRRRDEGERSRDRDHHRRDHRDRRERDRPSRTEATQEPRLAEGFSPADLALKRRSESHGRTDESKARSGDSAAGVKRAEEHLAKTGNAQARAKGDIQLTATDSYAECYPGGVEMFEAAGESDDEADYTRMDAGSKKGPVKRWDFETSEEYEDYQNQREALPKAAYQYGVKMNDGRKTRKTGPGAAERDNKQKIDKQWNQISRILEKRKDGGAASEDSSKKIKY</sequence>
<keyword evidence="4" id="KW-0539">Nucleus</keyword>
<evidence type="ECO:0000256" key="4">
    <source>
        <dbReference type="ARBA" id="ARBA00023242"/>
    </source>
</evidence>
<feature type="compositionally biased region" description="Basic and acidic residues" evidence="5">
    <location>
        <begin position="378"/>
        <end position="398"/>
    </location>
</feature>
<evidence type="ECO:0000259" key="6">
    <source>
        <dbReference type="Pfam" id="PF07807"/>
    </source>
</evidence>
<proteinExistence type="inferred from homology"/>
<feature type="compositionally biased region" description="Basic and acidic residues" evidence="5">
    <location>
        <begin position="360"/>
        <end position="370"/>
    </location>
</feature>
<dbReference type="Proteomes" id="UP000887566">
    <property type="component" value="Unplaced"/>
</dbReference>
<dbReference type="InterPro" id="IPR039896">
    <property type="entry name" value="Red-like"/>
</dbReference>
<evidence type="ECO:0000256" key="3">
    <source>
        <dbReference type="ARBA" id="ARBA00022737"/>
    </source>
</evidence>
<reference evidence="9" key="1">
    <citation type="submission" date="2022-11" db="UniProtKB">
        <authorList>
            <consortium name="WormBaseParasite"/>
        </authorList>
    </citation>
    <scope>IDENTIFICATION</scope>
</reference>
<dbReference type="InterPro" id="IPR012492">
    <property type="entry name" value="RED_C"/>
</dbReference>
<dbReference type="InterPro" id="IPR012916">
    <property type="entry name" value="RED_N"/>
</dbReference>
<feature type="compositionally biased region" description="Basic and acidic residues" evidence="5">
    <location>
        <begin position="301"/>
        <end position="314"/>
    </location>
</feature>
<comment type="subcellular location">
    <subcellularLocation>
        <location evidence="1">Nucleus</location>
    </subcellularLocation>
</comment>
<feature type="region of interest" description="Disordered" evidence="5">
    <location>
        <begin position="295"/>
        <end position="314"/>
    </location>
</feature>
<dbReference type="Pfam" id="PF07807">
    <property type="entry name" value="RED_C"/>
    <property type="match status" value="1"/>
</dbReference>